<dbReference type="OrthoDB" id="2544694at2759"/>
<keyword evidence="3 5" id="KW-1133">Transmembrane helix</keyword>
<keyword evidence="2 5" id="KW-0812">Transmembrane</keyword>
<evidence type="ECO:0000256" key="2">
    <source>
        <dbReference type="ARBA" id="ARBA00022692"/>
    </source>
</evidence>
<proteinExistence type="predicted"/>
<feature type="transmembrane region" description="Helical" evidence="5">
    <location>
        <begin position="121"/>
        <end position="140"/>
    </location>
</feature>
<organism evidence="6 7">
    <name type="scientific">Portunus trituberculatus</name>
    <name type="common">Swimming crab</name>
    <name type="synonym">Neptunus trituberculatus</name>
    <dbReference type="NCBI Taxonomy" id="210409"/>
    <lineage>
        <taxon>Eukaryota</taxon>
        <taxon>Metazoa</taxon>
        <taxon>Ecdysozoa</taxon>
        <taxon>Arthropoda</taxon>
        <taxon>Crustacea</taxon>
        <taxon>Multicrustacea</taxon>
        <taxon>Malacostraca</taxon>
        <taxon>Eumalacostraca</taxon>
        <taxon>Eucarida</taxon>
        <taxon>Decapoda</taxon>
        <taxon>Pleocyemata</taxon>
        <taxon>Brachyura</taxon>
        <taxon>Eubrachyura</taxon>
        <taxon>Portunoidea</taxon>
        <taxon>Portunidae</taxon>
        <taxon>Portuninae</taxon>
        <taxon>Portunus</taxon>
    </lineage>
</organism>
<dbReference type="GO" id="GO:0016020">
    <property type="term" value="C:membrane"/>
    <property type="evidence" value="ECO:0007669"/>
    <property type="project" value="UniProtKB-SubCell"/>
</dbReference>
<feature type="transmembrane region" description="Helical" evidence="5">
    <location>
        <begin position="46"/>
        <end position="76"/>
    </location>
</feature>
<comment type="caution">
    <text evidence="6">The sequence shown here is derived from an EMBL/GenBank/DDBJ whole genome shotgun (WGS) entry which is preliminary data.</text>
</comment>
<dbReference type="Proteomes" id="UP000324222">
    <property type="component" value="Unassembled WGS sequence"/>
</dbReference>
<evidence type="ECO:0000256" key="1">
    <source>
        <dbReference type="ARBA" id="ARBA00004141"/>
    </source>
</evidence>
<comment type="subcellular location">
    <subcellularLocation>
        <location evidence="1">Membrane</location>
        <topology evidence="1">Multi-pass membrane protein</topology>
    </subcellularLocation>
</comment>
<evidence type="ECO:0000313" key="7">
    <source>
        <dbReference type="Proteomes" id="UP000324222"/>
    </source>
</evidence>
<evidence type="ECO:0000256" key="5">
    <source>
        <dbReference type="SAM" id="Phobius"/>
    </source>
</evidence>
<dbReference type="EMBL" id="VSRR010001123">
    <property type="protein sequence ID" value="MPC22767.1"/>
    <property type="molecule type" value="Genomic_DNA"/>
</dbReference>
<keyword evidence="4 5" id="KW-0472">Membrane</keyword>
<evidence type="ECO:0000256" key="3">
    <source>
        <dbReference type="ARBA" id="ARBA00022989"/>
    </source>
</evidence>
<evidence type="ECO:0000256" key="4">
    <source>
        <dbReference type="ARBA" id="ARBA00023136"/>
    </source>
</evidence>
<gene>
    <name evidence="6" type="primary">oct-1_1</name>
    <name evidence="6" type="ORF">E2C01_015791</name>
</gene>
<evidence type="ECO:0000313" key="6">
    <source>
        <dbReference type="EMBL" id="MPC22767.1"/>
    </source>
</evidence>
<dbReference type="InterPro" id="IPR036259">
    <property type="entry name" value="MFS_trans_sf"/>
</dbReference>
<reference evidence="6 7" key="1">
    <citation type="submission" date="2019-05" db="EMBL/GenBank/DDBJ databases">
        <title>Another draft genome of Portunus trituberculatus and its Hox gene families provides insights of decapod evolution.</title>
        <authorList>
            <person name="Jeong J.-H."/>
            <person name="Song I."/>
            <person name="Kim S."/>
            <person name="Choi T."/>
            <person name="Kim D."/>
            <person name="Ryu S."/>
            <person name="Kim W."/>
        </authorList>
    </citation>
    <scope>NUCLEOTIDE SEQUENCE [LARGE SCALE GENOMIC DNA]</scope>
    <source>
        <tissue evidence="6">Muscle</tissue>
    </source>
</reference>
<keyword evidence="7" id="KW-1185">Reference proteome</keyword>
<sequence length="146" mass="16420">MFCVKLKFTNTKSRVVDAIRDSIPEAEDTDKDKGMLARVKLTLRQLLILFILPEFTVRSLVVIFCWCGASMVYYGLALNADNINTDPYLYVFLGGVLEVPSYLLLWLALIYIGRKKALSSLFLICGIFIFVLMTLIIVKLPGGSVM</sequence>
<dbReference type="PANTHER" id="PTHR24064">
    <property type="entry name" value="SOLUTE CARRIER FAMILY 22 MEMBER"/>
    <property type="match status" value="1"/>
</dbReference>
<name>A0A5B7DNR8_PORTR</name>
<accession>A0A5B7DNR8</accession>
<dbReference type="AlphaFoldDB" id="A0A5B7DNR8"/>
<dbReference type="SUPFAM" id="SSF103473">
    <property type="entry name" value="MFS general substrate transporter"/>
    <property type="match status" value="1"/>
</dbReference>
<dbReference type="Gene3D" id="1.20.1250.20">
    <property type="entry name" value="MFS general substrate transporter like domains"/>
    <property type="match status" value="1"/>
</dbReference>
<protein>
    <submittedName>
        <fullName evidence="6">Organic cation transporter 1</fullName>
    </submittedName>
</protein>
<feature type="transmembrane region" description="Helical" evidence="5">
    <location>
        <begin position="88"/>
        <end position="109"/>
    </location>
</feature>